<keyword evidence="1" id="KW-1133">Transmembrane helix</keyword>
<comment type="caution">
    <text evidence="2">The sequence shown here is derived from an EMBL/GenBank/DDBJ whole genome shotgun (WGS) entry which is preliminary data.</text>
</comment>
<evidence type="ECO:0000256" key="1">
    <source>
        <dbReference type="SAM" id="Phobius"/>
    </source>
</evidence>
<dbReference type="Proteomes" id="UP000740605">
    <property type="component" value="Unassembled WGS sequence"/>
</dbReference>
<feature type="transmembrane region" description="Helical" evidence="1">
    <location>
        <begin position="20"/>
        <end position="41"/>
    </location>
</feature>
<accession>A0ABS5XXF5</accession>
<organism evidence="2 3">
    <name type="scientific">Microbacterium flavum</name>
    <dbReference type="NCBI Taxonomy" id="415216"/>
    <lineage>
        <taxon>Bacteria</taxon>
        <taxon>Bacillati</taxon>
        <taxon>Actinomycetota</taxon>
        <taxon>Actinomycetes</taxon>
        <taxon>Micrococcales</taxon>
        <taxon>Microbacteriaceae</taxon>
        <taxon>Microbacterium</taxon>
    </lineage>
</organism>
<feature type="transmembrane region" description="Helical" evidence="1">
    <location>
        <begin position="109"/>
        <end position="129"/>
    </location>
</feature>
<feature type="transmembrane region" description="Helical" evidence="1">
    <location>
        <begin position="79"/>
        <end position="97"/>
    </location>
</feature>
<dbReference type="RefSeq" id="WP_215488433.1">
    <property type="nucleotide sequence ID" value="NZ_BAAAPJ010000004.1"/>
</dbReference>
<sequence length="161" mass="17406">MTGPMAFTIREFVRGALSAWGIYLGLSTLCFGVIFPLYGFFYAPLWSVPWSAAALVVFAVPAYVLGWLLRNQPRATPHIWSFALFGALVGAVTTLAADSAMASTGFGGMRTVLLAVNVGTGALAVVLGWRRAAHHLLPTKVRRGVRRSVDGPVEEDVIDRW</sequence>
<reference evidence="2 3" key="1">
    <citation type="submission" date="2021-03" db="EMBL/GenBank/DDBJ databases">
        <title>Microbacterium pauli sp. nov., isolated from microfiltered milk.</title>
        <authorList>
            <person name="Bellassi P."/>
            <person name="Fontana A."/>
            <person name="Callegari M.L."/>
            <person name="Lorenzo M."/>
            <person name="Cappa F."/>
        </authorList>
    </citation>
    <scope>NUCLEOTIDE SEQUENCE [LARGE SCALE GENOMIC DNA]</scope>
    <source>
        <strain evidence="2 3">DSM 18909</strain>
    </source>
</reference>
<evidence type="ECO:0000313" key="3">
    <source>
        <dbReference type="Proteomes" id="UP000740605"/>
    </source>
</evidence>
<feature type="transmembrane region" description="Helical" evidence="1">
    <location>
        <begin position="47"/>
        <end position="67"/>
    </location>
</feature>
<keyword evidence="1" id="KW-0472">Membrane</keyword>
<dbReference type="EMBL" id="JAFLHG010000015">
    <property type="protein sequence ID" value="MBT8799202.1"/>
    <property type="molecule type" value="Genomic_DNA"/>
</dbReference>
<evidence type="ECO:0000313" key="2">
    <source>
        <dbReference type="EMBL" id="MBT8799202.1"/>
    </source>
</evidence>
<gene>
    <name evidence="2" type="ORF">J0P97_14160</name>
</gene>
<proteinExistence type="predicted"/>
<keyword evidence="3" id="KW-1185">Reference proteome</keyword>
<name>A0ABS5XXF5_9MICO</name>
<keyword evidence="1" id="KW-0812">Transmembrane</keyword>
<protein>
    <submittedName>
        <fullName evidence="2">Uncharacterized protein</fullName>
    </submittedName>
</protein>